<organism evidence="3 4">
    <name type="scientific">Urochloa decumbens</name>
    <dbReference type="NCBI Taxonomy" id="240449"/>
    <lineage>
        <taxon>Eukaryota</taxon>
        <taxon>Viridiplantae</taxon>
        <taxon>Streptophyta</taxon>
        <taxon>Embryophyta</taxon>
        <taxon>Tracheophyta</taxon>
        <taxon>Spermatophyta</taxon>
        <taxon>Magnoliopsida</taxon>
        <taxon>Liliopsida</taxon>
        <taxon>Poales</taxon>
        <taxon>Poaceae</taxon>
        <taxon>PACMAD clade</taxon>
        <taxon>Panicoideae</taxon>
        <taxon>Panicodae</taxon>
        <taxon>Paniceae</taxon>
        <taxon>Melinidinae</taxon>
        <taxon>Urochloa</taxon>
    </lineage>
</organism>
<feature type="region of interest" description="Disordered" evidence="1">
    <location>
        <begin position="151"/>
        <end position="184"/>
    </location>
</feature>
<evidence type="ECO:0000313" key="2">
    <source>
        <dbReference type="EMBL" id="CAL4935716.1"/>
    </source>
</evidence>
<evidence type="ECO:0000313" key="4">
    <source>
        <dbReference type="Proteomes" id="UP001497457"/>
    </source>
</evidence>
<keyword evidence="4" id="KW-1185">Reference proteome</keyword>
<feature type="compositionally biased region" description="Basic residues" evidence="1">
    <location>
        <begin position="168"/>
        <end position="183"/>
    </location>
</feature>
<feature type="region of interest" description="Disordered" evidence="1">
    <location>
        <begin position="1"/>
        <end position="60"/>
    </location>
</feature>
<evidence type="ECO:0000313" key="3">
    <source>
        <dbReference type="EMBL" id="CAM0147717.1"/>
    </source>
</evidence>
<gene>
    <name evidence="3" type="ORF">URODEC1_LOCUS121113</name>
    <name evidence="2" type="ORF">URODEC1_LOCUS29470</name>
</gene>
<evidence type="ECO:0000256" key="1">
    <source>
        <dbReference type="SAM" id="MobiDB-lite"/>
    </source>
</evidence>
<sequence>MSRRTWQPAAGGSRRSRRAEPPLPQPPTARSESPKIVSNPIFNCEAGPSQKPKPPANGDHLRCVYRPNSLYALVHDPADSAAANGKPLPLPLPLPPCRAHRAGQGATGSHVPVTRSGPAAVVAGAPHGSVMRRAATQDPFLAAYVACSKSGGGKDGAAGVDRPEQKQRKGKKKRRNAAAKKRGKEGEEIAVRGCGAIWSGGWAAAGAKYAGAMSCRHGCAVAEQKQGDVAHAAAAKKEAGEDAAAAAAAAPTLDLSWAPVVLSARALERRRQQR</sequence>
<dbReference type="Proteomes" id="UP001497457">
    <property type="component" value="Unassembled WGS sequence"/>
</dbReference>
<proteinExistence type="predicted"/>
<protein>
    <submittedName>
        <fullName evidence="3">Uncharacterized protein</fullName>
    </submittedName>
</protein>
<dbReference type="EMBL" id="CAXIPR030001028">
    <property type="protein sequence ID" value="CAM0147717.1"/>
    <property type="molecule type" value="Genomic_DNA"/>
</dbReference>
<accession>A0ABC9H188</accession>
<dbReference type="Proteomes" id="UP001497457">
    <property type="component" value="Chromosome 15b"/>
</dbReference>
<name>A0ABC9H188_9POAL</name>
<dbReference type="AlphaFoldDB" id="A0ABC9H188"/>
<reference evidence="3 4" key="1">
    <citation type="submission" date="2024-10" db="EMBL/GenBank/DDBJ databases">
        <authorList>
            <person name="Ryan C."/>
        </authorList>
    </citation>
    <scope>NUCLEOTIDE SEQUENCE [LARGE SCALE GENOMIC DNA]</scope>
</reference>
<dbReference type="EMBL" id="OZ075125">
    <property type="protein sequence ID" value="CAL4935716.1"/>
    <property type="molecule type" value="Genomic_DNA"/>
</dbReference>